<evidence type="ECO:0000256" key="4">
    <source>
        <dbReference type="ARBA" id="ARBA00022622"/>
    </source>
</evidence>
<proteinExistence type="predicted"/>
<evidence type="ECO:0000256" key="7">
    <source>
        <dbReference type="ARBA" id="ARBA00023288"/>
    </source>
</evidence>
<feature type="region of interest" description="Disordered" evidence="8">
    <location>
        <begin position="425"/>
        <end position="446"/>
    </location>
</feature>
<evidence type="ECO:0000256" key="1">
    <source>
        <dbReference type="ARBA" id="ARBA00002523"/>
    </source>
</evidence>
<sequence>MYKTLNSAVVLCICTGLLLTNSFTGHAANAALKAASLKPYCTYTQEGKSSAARLRAATQKRLQAMAEYNKLSLAMQLAITRVPKRALAWRTIATYAQNQAAAEKGKIGTLLNVGLQATGVSTYAAGRIDEFVHVFKAAHNSNGNRNTNTCIEGTGVSNNDVSAIDGCKEMVWAQTTSGAAELAKAFASIQTSPAHGASSDTKTCKMTDTKSTAYVNSGATADLLWGLGVYVHDSNGLSNDDKWGKDASEITLLEANKGAINAFDNEVNQATSASFNKAADLKATLKPRQDAKAIAEAIRTVDGTDTLKEGEALETSMKQLFGNDFDQQLPSIIKDLEAIKLKATPDSDSTELLSHTTETISCALATAIAKLTNKTVCPAPVNTDKQNSSKNDETEEACEAKGIGDKCKPPCKVVDEEGGKKKCTLDKEKAKQETEGSNGKTDCSKLTTQPECEKANEGQTTKICGWKGEMGKMTIMKRTKLNAEMVVFS</sequence>
<dbReference type="InterPro" id="IPR027446">
    <property type="entry name" value="VSG_C_dom_sf"/>
</dbReference>
<evidence type="ECO:0000256" key="6">
    <source>
        <dbReference type="ARBA" id="ARBA00023180"/>
    </source>
</evidence>
<feature type="compositionally biased region" description="Basic and acidic residues" evidence="8">
    <location>
        <begin position="425"/>
        <end position="434"/>
    </location>
</feature>
<dbReference type="GO" id="GO:0005886">
    <property type="term" value="C:plasma membrane"/>
    <property type="evidence" value="ECO:0007669"/>
    <property type="project" value="UniProtKB-SubCell"/>
</dbReference>
<dbReference type="SUPFAM" id="SSF58087">
    <property type="entry name" value="Variant surface glycoprotein (N-terminal domain)"/>
    <property type="match status" value="1"/>
</dbReference>
<comment type="function">
    <text evidence="1">VSG forms a coat on the surface of the parasite. The trypanosome evades the immune response of the host by expressing a series of antigenically distinct VSGs from an estimated 1000 VSG genes.</text>
</comment>
<dbReference type="InterPro" id="IPR001812">
    <property type="entry name" value="Trypano_VSG_A_N_dom"/>
</dbReference>
<evidence type="ECO:0000259" key="10">
    <source>
        <dbReference type="Pfam" id="PF00913"/>
    </source>
</evidence>
<keyword evidence="9" id="KW-0732">Signal</keyword>
<protein>
    <submittedName>
        <fullName evidence="11">Variant surface glycoprotein 1125.1077</fullName>
    </submittedName>
</protein>
<feature type="compositionally biased region" description="Polar residues" evidence="8">
    <location>
        <begin position="435"/>
        <end position="446"/>
    </location>
</feature>
<evidence type="ECO:0000256" key="9">
    <source>
        <dbReference type="SAM" id="SignalP"/>
    </source>
</evidence>
<keyword evidence="7" id="KW-0449">Lipoprotein</keyword>
<evidence type="ECO:0000313" key="11">
    <source>
        <dbReference type="EMBL" id="APD73343.1"/>
    </source>
</evidence>
<accession>A0A1J0R668</accession>
<keyword evidence="4" id="KW-0336">GPI-anchor</keyword>
<dbReference type="Pfam" id="PF00913">
    <property type="entry name" value="Trypan_glycop"/>
    <property type="match status" value="1"/>
</dbReference>
<evidence type="ECO:0000256" key="8">
    <source>
        <dbReference type="SAM" id="MobiDB-lite"/>
    </source>
</evidence>
<evidence type="ECO:0000256" key="3">
    <source>
        <dbReference type="ARBA" id="ARBA00022475"/>
    </source>
</evidence>
<dbReference type="AlphaFoldDB" id="A0A1J0R668"/>
<organism evidence="11">
    <name type="scientific">Trypanosoma brucei</name>
    <dbReference type="NCBI Taxonomy" id="5691"/>
    <lineage>
        <taxon>Eukaryota</taxon>
        <taxon>Discoba</taxon>
        <taxon>Euglenozoa</taxon>
        <taxon>Kinetoplastea</taxon>
        <taxon>Metakinetoplastina</taxon>
        <taxon>Trypanosomatida</taxon>
        <taxon>Trypanosomatidae</taxon>
        <taxon>Trypanosoma</taxon>
    </lineage>
</organism>
<dbReference type="EMBL" id="KX699387">
    <property type="protein sequence ID" value="APD73343.1"/>
    <property type="molecule type" value="Genomic_DNA"/>
</dbReference>
<keyword evidence="5" id="KW-0472">Membrane</keyword>
<dbReference type="Gene3D" id="4.10.110.20">
    <property type="entry name" value="Variant surface glycoprotein MITAT 1.2, VSG 221, C-terminal domain"/>
    <property type="match status" value="1"/>
</dbReference>
<feature type="signal peptide" evidence="9">
    <location>
        <begin position="1"/>
        <end position="20"/>
    </location>
</feature>
<keyword evidence="3" id="KW-1003">Cell membrane</keyword>
<dbReference type="SUPFAM" id="SSF118251">
    <property type="entry name" value="Variant surface glycoprotein MITAT 1.2, VSG 221, C-terminal domain"/>
    <property type="match status" value="1"/>
</dbReference>
<dbReference type="VEuPathDB" id="TriTrypDB:Tb09.v4.0202"/>
<dbReference type="GO" id="GO:0098552">
    <property type="term" value="C:side of membrane"/>
    <property type="evidence" value="ECO:0007669"/>
    <property type="project" value="UniProtKB-KW"/>
</dbReference>
<feature type="domain" description="Trypanosome variant surface glycoprotein A-type N-terminal" evidence="10">
    <location>
        <begin position="23"/>
        <end position="344"/>
    </location>
</feature>
<evidence type="ECO:0000256" key="5">
    <source>
        <dbReference type="ARBA" id="ARBA00023136"/>
    </source>
</evidence>
<dbReference type="Gene3D" id="1.10.470.10">
    <property type="entry name" value="Variant Surface Glycoprotein, subunit A, domain 2"/>
    <property type="match status" value="1"/>
</dbReference>
<feature type="chain" id="PRO_5012452923" evidence="9">
    <location>
        <begin position="21"/>
        <end position="489"/>
    </location>
</feature>
<keyword evidence="6" id="KW-0325">Glycoprotein</keyword>
<dbReference type="GO" id="GO:0042783">
    <property type="term" value="P:symbiont-mediated evasion of host immune response"/>
    <property type="evidence" value="ECO:0007669"/>
    <property type="project" value="InterPro"/>
</dbReference>
<dbReference type="Gene3D" id="3.90.150.10">
    <property type="entry name" value="Variant Surface Glycoprotein, subunit A domain 1"/>
    <property type="match status" value="1"/>
</dbReference>
<name>A0A1J0R668_9TRYP</name>
<comment type="subcellular location">
    <subcellularLocation>
        <location evidence="2">Cell membrane</location>
        <topology evidence="2">Lipid-anchor</topology>
        <topology evidence="2">GPI-anchor</topology>
    </subcellularLocation>
</comment>
<dbReference type="VEuPathDB" id="TriTrypDB:Tb427_000180300"/>
<reference evidence="11" key="1">
    <citation type="submission" date="2016-08" db="EMBL/GenBank/DDBJ databases">
        <title>VSG repertoire of Trypanosoma brucei EATRO 1125.</title>
        <authorList>
            <person name="Cross G.A."/>
        </authorList>
    </citation>
    <scope>NUCLEOTIDE SEQUENCE</scope>
    <source>
        <strain evidence="11">EATRO 1125</strain>
    </source>
</reference>
<evidence type="ECO:0000256" key="2">
    <source>
        <dbReference type="ARBA" id="ARBA00004609"/>
    </source>
</evidence>